<feature type="domain" description="Shikimate dehydrogenase substrate binding N-terminal" evidence="4">
    <location>
        <begin position="12"/>
        <end position="97"/>
    </location>
</feature>
<evidence type="ECO:0000256" key="1">
    <source>
        <dbReference type="ARBA" id="ARBA00004871"/>
    </source>
</evidence>
<evidence type="ECO:0000313" key="6">
    <source>
        <dbReference type="Proteomes" id="UP001060336"/>
    </source>
</evidence>
<dbReference type="EMBL" id="CP102480">
    <property type="protein sequence ID" value="UUX49837.1"/>
    <property type="molecule type" value="Genomic_DNA"/>
</dbReference>
<name>A0A9J7AWM4_9PROT</name>
<dbReference type="GO" id="GO:0009073">
    <property type="term" value="P:aromatic amino acid family biosynthetic process"/>
    <property type="evidence" value="ECO:0007669"/>
    <property type="project" value="UniProtKB-KW"/>
</dbReference>
<sequence>MSKLRTALVVGLIGEGIGASRTPAMHEAEGAAQGLDYEYKLIDTAGMVDVDLGVLLLELNDEGFRGINVTHPFKQKVLAHVAERADEVALVGASNTVLFTERGPRAHNTDYLGFLHAFRHELATAPRKRVLLLGAGGAGRAVGLALAEAGVGTLFIRDNNVDAAERLAADIRENFPWTVAEPVDAAGLAGLVPDGIVNATPVGMVSHPGMPVARDLLEPRPWVADIVYFPLETELLRTARERGCATMSGRGMAVMQAAKAFEIFSGKQADAGRMAETFDSFDAKGDRR</sequence>
<dbReference type="Gene3D" id="3.40.50.10860">
    <property type="entry name" value="Leucine Dehydrogenase, chain A, domain 1"/>
    <property type="match status" value="1"/>
</dbReference>
<dbReference type="NCBIfam" id="NF009201">
    <property type="entry name" value="PRK12549.1"/>
    <property type="match status" value="1"/>
</dbReference>
<evidence type="ECO:0000256" key="2">
    <source>
        <dbReference type="ARBA" id="ARBA00023002"/>
    </source>
</evidence>
<keyword evidence="2 5" id="KW-0560">Oxidoreductase</keyword>
<evidence type="ECO:0000259" key="4">
    <source>
        <dbReference type="Pfam" id="PF08501"/>
    </source>
</evidence>
<gene>
    <name evidence="5" type="ORF">NUH88_20890</name>
</gene>
<dbReference type="Pfam" id="PF08501">
    <property type="entry name" value="Shikimate_dh_N"/>
    <property type="match status" value="1"/>
</dbReference>
<dbReference type="InterPro" id="IPR036291">
    <property type="entry name" value="NAD(P)-bd_dom_sf"/>
</dbReference>
<dbReference type="GO" id="GO:0050661">
    <property type="term" value="F:NADP binding"/>
    <property type="evidence" value="ECO:0007669"/>
    <property type="project" value="TreeGrafter"/>
</dbReference>
<dbReference type="PANTHER" id="PTHR21089">
    <property type="entry name" value="SHIKIMATE DEHYDROGENASE"/>
    <property type="match status" value="1"/>
</dbReference>
<keyword evidence="6" id="KW-1185">Reference proteome</keyword>
<dbReference type="PANTHER" id="PTHR21089:SF1">
    <property type="entry name" value="BIFUNCTIONAL 3-DEHYDROQUINATE DEHYDRATASE_SHIKIMATE DEHYDROGENASE, CHLOROPLASTIC"/>
    <property type="match status" value="1"/>
</dbReference>
<protein>
    <submittedName>
        <fullName evidence="5">Shikimate dehydrogenase</fullName>
        <ecNumber evidence="5">1.1.1.25</ecNumber>
    </submittedName>
</protein>
<dbReference type="InterPro" id="IPR013708">
    <property type="entry name" value="Shikimate_DH-bd_N"/>
</dbReference>
<dbReference type="KEGG" id="naci:NUH88_20890"/>
<reference evidence="5" key="1">
    <citation type="submission" date="2022-08" db="EMBL/GenBank/DDBJ databases">
        <title>Nisaea acidiphila sp. nov., isolated from a marine algal debris and emended description of the genus Nisaea Urios et al. 2008.</title>
        <authorList>
            <person name="Kwon K."/>
        </authorList>
    </citation>
    <scope>NUCLEOTIDE SEQUENCE</scope>
    <source>
        <strain evidence="5">MEBiC11861</strain>
    </source>
</reference>
<dbReference type="GO" id="GO:0004764">
    <property type="term" value="F:shikimate 3-dehydrogenase (NADP+) activity"/>
    <property type="evidence" value="ECO:0007669"/>
    <property type="project" value="UniProtKB-EC"/>
</dbReference>
<accession>A0A9J7AWM4</accession>
<dbReference type="GO" id="GO:0019632">
    <property type="term" value="P:shikimate metabolic process"/>
    <property type="evidence" value="ECO:0007669"/>
    <property type="project" value="TreeGrafter"/>
</dbReference>
<evidence type="ECO:0000313" key="5">
    <source>
        <dbReference type="EMBL" id="UUX49837.1"/>
    </source>
</evidence>
<dbReference type="RefSeq" id="WP_257768706.1">
    <property type="nucleotide sequence ID" value="NZ_CP102480.1"/>
</dbReference>
<dbReference type="SUPFAM" id="SSF53223">
    <property type="entry name" value="Aminoacid dehydrogenase-like, N-terminal domain"/>
    <property type="match status" value="1"/>
</dbReference>
<dbReference type="GO" id="GO:0009423">
    <property type="term" value="P:chorismate biosynthetic process"/>
    <property type="evidence" value="ECO:0007669"/>
    <property type="project" value="TreeGrafter"/>
</dbReference>
<dbReference type="AlphaFoldDB" id="A0A9J7AWM4"/>
<comment type="pathway">
    <text evidence="1">Metabolic intermediate biosynthesis; chorismate biosynthesis; chorismate from D-erythrose 4-phosphate and phosphoenolpyruvate: step 4/7.</text>
</comment>
<proteinExistence type="predicted"/>
<keyword evidence="3" id="KW-0057">Aromatic amino acid biosynthesis</keyword>
<dbReference type="CDD" id="cd01065">
    <property type="entry name" value="NAD_bind_Shikimate_DH"/>
    <property type="match status" value="1"/>
</dbReference>
<evidence type="ECO:0000256" key="3">
    <source>
        <dbReference type="ARBA" id="ARBA00023141"/>
    </source>
</evidence>
<dbReference type="EC" id="1.1.1.25" evidence="5"/>
<dbReference type="SUPFAM" id="SSF51735">
    <property type="entry name" value="NAD(P)-binding Rossmann-fold domains"/>
    <property type="match status" value="1"/>
</dbReference>
<dbReference type="InterPro" id="IPR046346">
    <property type="entry name" value="Aminoacid_DH-like_N_sf"/>
</dbReference>
<dbReference type="Gene3D" id="3.40.50.720">
    <property type="entry name" value="NAD(P)-binding Rossmann-like Domain"/>
    <property type="match status" value="1"/>
</dbReference>
<dbReference type="GO" id="GO:0005829">
    <property type="term" value="C:cytosol"/>
    <property type="evidence" value="ECO:0007669"/>
    <property type="project" value="TreeGrafter"/>
</dbReference>
<dbReference type="InterPro" id="IPR022893">
    <property type="entry name" value="Shikimate_DH_fam"/>
</dbReference>
<organism evidence="5 6">
    <name type="scientific">Nisaea acidiphila</name>
    <dbReference type="NCBI Taxonomy" id="1862145"/>
    <lineage>
        <taxon>Bacteria</taxon>
        <taxon>Pseudomonadati</taxon>
        <taxon>Pseudomonadota</taxon>
        <taxon>Alphaproteobacteria</taxon>
        <taxon>Rhodospirillales</taxon>
        <taxon>Thalassobaculaceae</taxon>
        <taxon>Nisaea</taxon>
    </lineage>
</organism>
<keyword evidence="3" id="KW-0028">Amino-acid biosynthesis</keyword>
<dbReference type="Proteomes" id="UP001060336">
    <property type="component" value="Chromosome"/>
</dbReference>